<dbReference type="AlphaFoldDB" id="A0A6A7W955"/>
<sequence>MKGKKLLHKTAGMAAALLSLSLFSCSSDGTLDSFGKSQTDCIRFGISDDDNATRANGNGEDVTSTSYVLRSDETTDTLCVRAIVSDGIEANNKQHATRASMLTDMYDKFKVVAQVKNADGTFGTQYYMDDVATKKGSLWQSANIYYWPGNRQLNFLAWAPADDGVFTETPVYPAPDVKKTTIKYTVPDDALKQPDIMAAYTGFMSNPGTSSTCAPVNLQFKHLCTAVRILTGAEMPNGSIQSVKITNVHKSGTYDMATSKWTLDVETTDYSIAPNYPTTTTTPNGTILYNGEAAFMLLPQRLDKDSKLEVVYKDKNSGKERTISASLNGAEWPMGKTVTYRLSISPYYELEFTEAPKLQDAHYVICPIKIRSKYLEKGWTLTSKSPKVTLCKELTDLTSLGYWVEEDRGTSSISGTGDGEVTVYAFLEENIDRANRKVDLELKPNDYPKQAPVVYTIEQLFPSWNTEGLGCERFEDKVSPWGFLWDNSMKITYDMSKAGGTGFWGPFRRWIMKIQIKYYGDKYQDYITYTQYWGQLRTVTIDFSKVPNLDVSDDPDDGNKNTWELYNFNGVSDVTGLIKQLEDWGGVADKPLPVDPAEYAARMCILKNKFNKELLDTDAQGNKAYRPVLKRENLVWYLPAKNEYSKIKDYDYPLSGEYWTSTASDVANDNENAYQYTEGVVGAKLRIRTANLKHRAVRKMPGTK</sequence>
<dbReference type="CDD" id="cd13120">
    <property type="entry name" value="BF2867_like_N"/>
    <property type="match status" value="1"/>
</dbReference>
<dbReference type="Proteomes" id="UP000384372">
    <property type="component" value="Unassembled WGS sequence"/>
</dbReference>
<feature type="signal peptide" evidence="1">
    <location>
        <begin position="1"/>
        <end position="24"/>
    </location>
</feature>
<dbReference type="Gene3D" id="2.60.40.2630">
    <property type="match status" value="1"/>
</dbReference>
<dbReference type="Pfam" id="PF13149">
    <property type="entry name" value="Mfa_like_1"/>
    <property type="match status" value="1"/>
</dbReference>
<dbReference type="OrthoDB" id="1164152at2"/>
<keyword evidence="1" id="KW-0732">Signal</keyword>
<feature type="chain" id="PRO_5025609253" evidence="1">
    <location>
        <begin position="25"/>
        <end position="704"/>
    </location>
</feature>
<accession>A0A6A7W955</accession>
<reference evidence="2 3" key="1">
    <citation type="submission" date="2019-09" db="EMBL/GenBank/DDBJ databases">
        <title>Distinct polysaccharide growth profiles of human intestinal Prevotella copri isolates.</title>
        <authorList>
            <person name="Fehlner-Peach H."/>
            <person name="Magnabosco C."/>
            <person name="Raghavan V."/>
            <person name="Scher J.U."/>
            <person name="Tett A."/>
            <person name="Cox L.M."/>
            <person name="Gottsegen C."/>
            <person name="Watters A."/>
            <person name="Wiltshire- Gordon J.D."/>
            <person name="Segata N."/>
            <person name="Bonneau R."/>
            <person name="Littman D.R."/>
        </authorList>
    </citation>
    <scope>NUCLEOTIDE SEQUENCE [LARGE SCALE GENOMIC DNA]</scope>
    <source>
        <strain evidence="3">iAQ1173</strain>
    </source>
</reference>
<proteinExistence type="predicted"/>
<evidence type="ECO:0000313" key="3">
    <source>
        <dbReference type="Proteomes" id="UP000384372"/>
    </source>
</evidence>
<keyword evidence="3" id="KW-1185">Reference proteome</keyword>
<comment type="caution">
    <text evidence="2">The sequence shown here is derived from an EMBL/GenBank/DDBJ whole genome shotgun (WGS) entry which is preliminary data.</text>
</comment>
<name>A0A6A7W955_9BACT</name>
<evidence type="ECO:0000256" key="1">
    <source>
        <dbReference type="SAM" id="SignalP"/>
    </source>
</evidence>
<evidence type="ECO:0000313" key="2">
    <source>
        <dbReference type="EMBL" id="MQP10876.1"/>
    </source>
</evidence>
<gene>
    <name evidence="2" type="ORF">F7D20_02610</name>
</gene>
<dbReference type="CDD" id="cd13121">
    <property type="entry name" value="BF2867_like_C"/>
    <property type="match status" value="1"/>
</dbReference>
<dbReference type="RefSeq" id="WP_158462728.1">
    <property type="nucleotide sequence ID" value="NZ_VZAD01000023.1"/>
</dbReference>
<protein>
    <submittedName>
        <fullName evidence="2">Fimbrillin family protein</fullName>
    </submittedName>
</protein>
<organism evidence="2 3">
    <name type="scientific">Segatella copri</name>
    <dbReference type="NCBI Taxonomy" id="165179"/>
    <lineage>
        <taxon>Bacteria</taxon>
        <taxon>Pseudomonadati</taxon>
        <taxon>Bacteroidota</taxon>
        <taxon>Bacteroidia</taxon>
        <taxon>Bacteroidales</taxon>
        <taxon>Prevotellaceae</taxon>
        <taxon>Segatella</taxon>
    </lineage>
</organism>
<dbReference type="PROSITE" id="PS51257">
    <property type="entry name" value="PROKAR_LIPOPROTEIN"/>
    <property type="match status" value="1"/>
</dbReference>
<dbReference type="EMBL" id="VZAD01000023">
    <property type="protein sequence ID" value="MQP10876.1"/>
    <property type="molecule type" value="Genomic_DNA"/>
</dbReference>
<dbReference type="InterPro" id="IPR025049">
    <property type="entry name" value="Mfa-like_1"/>
</dbReference>